<proteinExistence type="predicted"/>
<dbReference type="Pfam" id="PF00172">
    <property type="entry name" value="Zn_clus"/>
    <property type="match status" value="1"/>
</dbReference>
<comment type="caution">
    <text evidence="4">The sequence shown here is derived from an EMBL/GenBank/DDBJ whole genome shotgun (WGS) entry which is preliminary data.</text>
</comment>
<feature type="compositionally biased region" description="Acidic residues" evidence="2">
    <location>
        <begin position="81"/>
        <end position="90"/>
    </location>
</feature>
<dbReference type="PROSITE" id="PS50048">
    <property type="entry name" value="ZN2_CY6_FUNGAL_2"/>
    <property type="match status" value="1"/>
</dbReference>
<keyword evidence="5" id="KW-1185">Reference proteome</keyword>
<dbReference type="GO" id="GO:0000981">
    <property type="term" value="F:DNA-binding transcription factor activity, RNA polymerase II-specific"/>
    <property type="evidence" value="ECO:0007669"/>
    <property type="project" value="InterPro"/>
</dbReference>
<protein>
    <recommendedName>
        <fullName evidence="3">Zn(2)-C6 fungal-type domain-containing protein</fullName>
    </recommendedName>
</protein>
<dbReference type="AlphaFoldDB" id="A0A8K0JP66"/>
<reference evidence="4" key="1">
    <citation type="submission" date="2020-04" db="EMBL/GenBank/DDBJ databases">
        <title>Analysis of mating type loci in Filobasidium floriforme.</title>
        <authorList>
            <person name="Nowrousian M."/>
        </authorList>
    </citation>
    <scope>NUCLEOTIDE SEQUENCE</scope>
    <source>
        <strain evidence="4">CBS 6242</strain>
    </source>
</reference>
<dbReference type="SUPFAM" id="SSF57701">
    <property type="entry name" value="Zn2/Cys6 DNA-binding domain"/>
    <property type="match status" value="1"/>
</dbReference>
<dbReference type="InterPro" id="IPR050797">
    <property type="entry name" value="Carb_Metab_Trans_Reg"/>
</dbReference>
<dbReference type="PANTHER" id="PTHR31668:SF30">
    <property type="entry name" value="ZN(II)2CYS6 TRANSCRIPTION FACTOR (EUROFUNG)"/>
    <property type="match status" value="1"/>
</dbReference>
<feature type="region of interest" description="Disordered" evidence="2">
    <location>
        <begin position="47"/>
        <end position="119"/>
    </location>
</feature>
<organism evidence="4 5">
    <name type="scientific">Filobasidium floriforme</name>
    <dbReference type="NCBI Taxonomy" id="5210"/>
    <lineage>
        <taxon>Eukaryota</taxon>
        <taxon>Fungi</taxon>
        <taxon>Dikarya</taxon>
        <taxon>Basidiomycota</taxon>
        <taxon>Agaricomycotina</taxon>
        <taxon>Tremellomycetes</taxon>
        <taxon>Filobasidiales</taxon>
        <taxon>Filobasidiaceae</taxon>
        <taxon>Filobasidium</taxon>
    </lineage>
</organism>
<dbReference type="CDD" id="cd12148">
    <property type="entry name" value="fungal_TF_MHR"/>
    <property type="match status" value="1"/>
</dbReference>
<dbReference type="EMBL" id="JABELV010000023">
    <property type="protein sequence ID" value="KAG7562919.1"/>
    <property type="molecule type" value="Genomic_DNA"/>
</dbReference>
<accession>A0A8K0JP66</accession>
<evidence type="ECO:0000256" key="1">
    <source>
        <dbReference type="ARBA" id="ARBA00023242"/>
    </source>
</evidence>
<dbReference type="InterPro" id="IPR036864">
    <property type="entry name" value="Zn2-C6_fun-type_DNA-bd_sf"/>
</dbReference>
<dbReference type="CDD" id="cd00067">
    <property type="entry name" value="GAL4"/>
    <property type="match status" value="1"/>
</dbReference>
<keyword evidence="1" id="KW-0539">Nucleus</keyword>
<gene>
    <name evidence="4" type="ORF">FFLO_01609</name>
</gene>
<evidence type="ECO:0000259" key="3">
    <source>
        <dbReference type="PROSITE" id="PS50048"/>
    </source>
</evidence>
<name>A0A8K0JP66_9TREE</name>
<dbReference type="PANTHER" id="PTHR31668">
    <property type="entry name" value="GLUCOSE TRANSPORT TRANSCRIPTION REGULATOR RGT1-RELATED-RELATED"/>
    <property type="match status" value="1"/>
</dbReference>
<dbReference type="SMART" id="SM00066">
    <property type="entry name" value="GAL4"/>
    <property type="match status" value="1"/>
</dbReference>
<dbReference type="InterPro" id="IPR001138">
    <property type="entry name" value="Zn2Cys6_DnaBD"/>
</dbReference>
<dbReference type="Gene3D" id="4.10.240.10">
    <property type="entry name" value="Zn(2)-C6 fungal-type DNA-binding domain"/>
    <property type="match status" value="1"/>
</dbReference>
<dbReference type="PROSITE" id="PS00463">
    <property type="entry name" value="ZN2_CY6_FUNGAL_1"/>
    <property type="match status" value="1"/>
</dbReference>
<feature type="domain" description="Zn(2)-C6 fungal-type" evidence="3">
    <location>
        <begin position="18"/>
        <end position="47"/>
    </location>
</feature>
<feature type="region of interest" description="Disordered" evidence="2">
    <location>
        <begin position="212"/>
        <end position="243"/>
    </location>
</feature>
<sequence length="759" mass="83908">MSPKNHNNHTAKRAVIRACDQCHRRRVKCDGSPECARCRRTRTECTYLNPVRPKGPTPRYKTNKKPTSPGSLKRKGKDRENDEDEDEDYINENADSGTHVSGWSPLNTETPRASSSTLLGRSFRNLDDQEMSFLPGQSIGDTLSARPGAMQLGNGSGTLAMPLSEERAMDASRLQQTPGDTATPAHLASYYISQAWLDDAWLSQLLPTQSQPVAGAGRGENQAGNGGIGGQPDNNNQYDGAGAGGNMFLDSTSAAFTLDPRQVTCAPIVDSRWEAGQMFSLPSGSPAIHDQDVQQPGSSMNPTLGAISSDPLYNQRSFDPLPGPVDVSFLRTARDPQPTTFGPSPIVRLAIDSLILPQLALFFKRIHPMIPVFSPAYLYEKIAIQTHHTDPDFCAMLLALTSLTLIHPLAPEERAGKDGRREHAKMLLAEGCRLRDAWDFGSRSHFTAAMTSYFMFGALFELGQAEAARMRLREALSLGEIMGLHKKEGYDLNDPLEAQRRLRLFWVLTVTERAYAIQRGGSIVFPGQIFDSLQVIHPEVAGLLQSTSAIPPRREALQHLARIFTFIDGDIVLCWNGQCGTDCKRLTANRARQILSGLSGDTHQVFGQTEEEITDTLTESQKVDLFITWQWLRNRIWRLAYTHGLVDTSNGQQDHLSIALPFQICQMASMWVETFSWDAMDQHGIGFVEKICDITSVLPRLLVPATVDVVRRGMGGDVPDVLRMIRRMCFVARNHCRSNLATVDSILAELATASKMFVT</sequence>
<evidence type="ECO:0000256" key="2">
    <source>
        <dbReference type="SAM" id="MobiDB-lite"/>
    </source>
</evidence>
<dbReference type="GO" id="GO:0008270">
    <property type="term" value="F:zinc ion binding"/>
    <property type="evidence" value="ECO:0007669"/>
    <property type="project" value="InterPro"/>
</dbReference>
<feature type="compositionally biased region" description="Polar residues" evidence="2">
    <location>
        <begin position="96"/>
        <end position="119"/>
    </location>
</feature>
<evidence type="ECO:0000313" key="5">
    <source>
        <dbReference type="Proteomes" id="UP000812966"/>
    </source>
</evidence>
<evidence type="ECO:0000313" key="4">
    <source>
        <dbReference type="EMBL" id="KAG7562919.1"/>
    </source>
</evidence>
<dbReference type="Proteomes" id="UP000812966">
    <property type="component" value="Unassembled WGS sequence"/>
</dbReference>
<dbReference type="OrthoDB" id="271595at2759"/>